<dbReference type="NCBIfam" id="TIGR02512">
    <property type="entry name" value="FeFe_hydrog_A"/>
    <property type="match status" value="1"/>
</dbReference>
<dbReference type="Gene3D" id="3.40.50.1780">
    <property type="match status" value="1"/>
</dbReference>
<dbReference type="Pfam" id="PF02256">
    <property type="entry name" value="Fe_hyd_SSU"/>
    <property type="match status" value="1"/>
</dbReference>
<dbReference type="InterPro" id="IPR003149">
    <property type="entry name" value="Fe_hydrogenase_ssu"/>
</dbReference>
<feature type="domain" description="4Fe-4S ferredoxin-type" evidence="8">
    <location>
        <begin position="72"/>
        <end position="101"/>
    </location>
</feature>
<feature type="chain" id="PRO_5002725004" evidence="7">
    <location>
        <begin position="24"/>
        <end position="467"/>
    </location>
</feature>
<dbReference type="InterPro" id="IPR004108">
    <property type="entry name" value="Fe_hydrogenase_lsu_C"/>
</dbReference>
<dbReference type="AlphaFoldDB" id="A8J6B8"/>
<evidence type="ECO:0000313" key="9">
    <source>
        <dbReference type="EMBL" id="BAF82036.1"/>
    </source>
</evidence>
<dbReference type="GO" id="GO:0008901">
    <property type="term" value="F:ferredoxin hydrogenase activity"/>
    <property type="evidence" value="ECO:0007669"/>
    <property type="project" value="InterPro"/>
</dbReference>
<dbReference type="InterPro" id="IPR009016">
    <property type="entry name" value="Fe_hydrogenase"/>
</dbReference>
<keyword evidence="5" id="KW-0408">Iron</keyword>
<sequence>MQSYRFGVIFWLTKVFFCPLSLRTDLSSLSVMFNQSKCVGCSACVKACNNIAGQNVLAIKTIDSKKVVDTKIGVELSKTNCIGCGQCTLVCRPGAITEVDEIPILLESLKNKKGKVFVAQTAPAIRVNLSEIFGFPVGTVTEGKLVASLKKIGFDYVFDTSFAADLTIAEEATEFVERVKKGGVFPMFTSCCPAWVNYVEKSNPQLIPNLSSCKSPMSMLGALIKTDFAKIKKIDPRSIVSVSIMPCTAKKDEARRSELSDESGQNTDIVISTRELARLIKSKKIDYKKIPDQKYDKLYAEYTGGGVIFGSSGGVMEAALRSAYQILTGNPLSQLDILPIRAGKDGIKFSEVHINGSTVKVAVCQGVANAKKLVEKIQKKDPSVADLKFVEVMACPGGCVNGGGSSKAKNAKAVQDRAGALYKLDSNLKQRVSLDNSELKELYRRSLKGFGSHEAHEILHTHFKSKK</sequence>
<dbReference type="InterPro" id="IPR013352">
    <property type="entry name" value="Fe_hydrogenase_subset"/>
</dbReference>
<dbReference type="Pfam" id="PF12838">
    <property type="entry name" value="Fer4_7"/>
    <property type="match status" value="1"/>
</dbReference>
<dbReference type="InterPro" id="IPR036991">
    <property type="entry name" value="Fe_hydrogenase_ssu_sf"/>
</dbReference>
<dbReference type="Gene3D" id="3.40.950.10">
    <property type="entry name" value="Fe-only Hydrogenase (Larger Subunit), Chain L, domain 3"/>
    <property type="match status" value="1"/>
</dbReference>
<dbReference type="Gene3D" id="3.30.70.20">
    <property type="match status" value="1"/>
</dbReference>
<accession>A8J6B8</accession>
<dbReference type="EMBL" id="AB331668">
    <property type="protein sequence ID" value="BAF82036.1"/>
    <property type="molecule type" value="mRNA"/>
</dbReference>
<comment type="similarity">
    <text evidence="1">Belongs to the NARF family.</text>
</comment>
<dbReference type="PROSITE" id="PS51379">
    <property type="entry name" value="4FE4S_FER_2"/>
    <property type="match status" value="2"/>
</dbReference>
<dbReference type="InterPro" id="IPR017896">
    <property type="entry name" value="4Fe4S_Fe-S-bd"/>
</dbReference>
<organism evidence="9">
    <name type="scientific">Pseudotrichonympha grassii</name>
    <dbReference type="NCBI Taxonomy" id="104083"/>
    <lineage>
        <taxon>Eukaryota</taxon>
        <taxon>Metamonada</taxon>
        <taxon>Parabasalia</taxon>
        <taxon>Trichonymphida</taxon>
        <taxon>Teranymphidae</taxon>
        <taxon>Pseudotrichonympha</taxon>
    </lineage>
</organism>
<keyword evidence="3" id="KW-0479">Metal-binding</keyword>
<keyword evidence="4" id="KW-0677">Repeat</keyword>
<evidence type="ECO:0000259" key="8">
    <source>
        <dbReference type="PROSITE" id="PS51379"/>
    </source>
</evidence>
<feature type="domain" description="4Fe-4S ferredoxin-type" evidence="8">
    <location>
        <begin position="29"/>
        <end position="48"/>
    </location>
</feature>
<evidence type="ECO:0000256" key="6">
    <source>
        <dbReference type="ARBA" id="ARBA00023014"/>
    </source>
</evidence>
<evidence type="ECO:0000256" key="4">
    <source>
        <dbReference type="ARBA" id="ARBA00022737"/>
    </source>
</evidence>
<evidence type="ECO:0000256" key="3">
    <source>
        <dbReference type="ARBA" id="ARBA00022723"/>
    </source>
</evidence>
<dbReference type="GO" id="GO:0005506">
    <property type="term" value="F:iron ion binding"/>
    <property type="evidence" value="ECO:0007669"/>
    <property type="project" value="InterPro"/>
</dbReference>
<dbReference type="InterPro" id="IPR050340">
    <property type="entry name" value="Cytosolic_Fe-S_CAF"/>
</dbReference>
<gene>
    <name evidence="9" type="primary">hydA1</name>
</gene>
<evidence type="ECO:0000256" key="7">
    <source>
        <dbReference type="SAM" id="SignalP"/>
    </source>
</evidence>
<dbReference type="SUPFAM" id="SSF54862">
    <property type="entry name" value="4Fe-4S ferredoxins"/>
    <property type="match status" value="1"/>
</dbReference>
<dbReference type="GO" id="GO:0051539">
    <property type="term" value="F:4 iron, 4 sulfur cluster binding"/>
    <property type="evidence" value="ECO:0007669"/>
    <property type="project" value="UniProtKB-KW"/>
</dbReference>
<keyword evidence="7" id="KW-0732">Signal</keyword>
<dbReference type="PANTHER" id="PTHR11615">
    <property type="entry name" value="NITRATE, FORMATE, IRON DEHYDROGENASE"/>
    <property type="match status" value="1"/>
</dbReference>
<evidence type="ECO:0000256" key="5">
    <source>
        <dbReference type="ARBA" id="ARBA00023004"/>
    </source>
</evidence>
<keyword evidence="2" id="KW-0004">4Fe-4S</keyword>
<protein>
    <submittedName>
        <fullName evidence="9">Fe-hydrogenase</fullName>
    </submittedName>
</protein>
<keyword evidence="6" id="KW-0411">Iron-sulfur</keyword>
<reference evidence="9" key="1">
    <citation type="journal article" date="2007" name="Eukaryot. Cell">
        <title>Hydrogen production by termite gut protists: characterization of iron hydrogenases of Parabasalian symbionts of the termite Coptotermes formosanus.</title>
        <authorList>
            <person name="Inoue J."/>
            <person name="Saita K."/>
            <person name="Kudo T."/>
            <person name="Ui S."/>
            <person name="Ohkuma M."/>
        </authorList>
    </citation>
    <scope>NUCLEOTIDE SEQUENCE</scope>
</reference>
<evidence type="ECO:0000256" key="2">
    <source>
        <dbReference type="ARBA" id="ARBA00022485"/>
    </source>
</evidence>
<dbReference type="Gene3D" id="4.10.260.20">
    <property type="entry name" value="Iron hydrogenase, small subunit"/>
    <property type="match status" value="1"/>
</dbReference>
<dbReference type="Pfam" id="PF02906">
    <property type="entry name" value="Fe_hyd_lg_C"/>
    <property type="match status" value="1"/>
</dbReference>
<dbReference type="FunFam" id="3.30.70.20:FF:000035">
    <property type="entry name" value="Iron hydrogenase 1"/>
    <property type="match status" value="1"/>
</dbReference>
<evidence type="ECO:0000256" key="1">
    <source>
        <dbReference type="ARBA" id="ARBA00006596"/>
    </source>
</evidence>
<proteinExistence type="evidence at transcript level"/>
<feature type="signal peptide" evidence="7">
    <location>
        <begin position="1"/>
        <end position="23"/>
    </location>
</feature>
<dbReference type="SMART" id="SM00902">
    <property type="entry name" value="Fe_hyd_SSU"/>
    <property type="match status" value="1"/>
</dbReference>
<name>A8J6B8_9EUKA</name>
<dbReference type="SUPFAM" id="SSF53920">
    <property type="entry name" value="Fe-only hydrogenase"/>
    <property type="match status" value="1"/>
</dbReference>